<dbReference type="GO" id="GO:0016020">
    <property type="term" value="C:membrane"/>
    <property type="evidence" value="ECO:0007669"/>
    <property type="project" value="UniProtKB-SubCell"/>
</dbReference>
<gene>
    <name evidence="16" type="ORF">LAMI_0E14224G</name>
</gene>
<keyword evidence="10 15" id="KW-1133">Transmembrane helix</keyword>
<accession>A0A1G4JRF0</accession>
<dbReference type="InterPro" id="IPR025993">
    <property type="entry name" value="Ceramide_glucosylTrfase"/>
</dbReference>
<evidence type="ECO:0000256" key="10">
    <source>
        <dbReference type="ARBA" id="ARBA00022989"/>
    </source>
</evidence>
<keyword evidence="11 15" id="KW-0472">Membrane</keyword>
<evidence type="ECO:0000313" key="16">
    <source>
        <dbReference type="EMBL" id="SCU93395.1"/>
    </source>
</evidence>
<evidence type="ECO:0000313" key="17">
    <source>
        <dbReference type="Proteomes" id="UP000191024"/>
    </source>
</evidence>
<dbReference type="OrthoDB" id="1483400at2759"/>
<feature type="transmembrane region" description="Helical" evidence="15">
    <location>
        <begin position="66"/>
        <end position="87"/>
    </location>
</feature>
<dbReference type="STRING" id="1230905.A0A1G4JRF0"/>
<reference evidence="16 17" key="1">
    <citation type="submission" date="2016-03" db="EMBL/GenBank/DDBJ databases">
        <authorList>
            <person name="Devillers H."/>
        </authorList>
    </citation>
    <scope>NUCLEOTIDE SEQUENCE [LARGE SCALE GENOMIC DNA]</scope>
    <source>
        <strain evidence="16">CBS 11717</strain>
    </source>
</reference>
<dbReference type="Proteomes" id="UP000191024">
    <property type="component" value="Chromosome E"/>
</dbReference>
<name>A0A1G4JRF0_9SACH</name>
<organism evidence="16 17">
    <name type="scientific">Lachancea mirantina</name>
    <dbReference type="NCBI Taxonomy" id="1230905"/>
    <lineage>
        <taxon>Eukaryota</taxon>
        <taxon>Fungi</taxon>
        <taxon>Dikarya</taxon>
        <taxon>Ascomycota</taxon>
        <taxon>Saccharomycotina</taxon>
        <taxon>Saccharomycetes</taxon>
        <taxon>Saccharomycetales</taxon>
        <taxon>Saccharomycetaceae</taxon>
        <taxon>Lachancea</taxon>
    </lineage>
</organism>
<evidence type="ECO:0000256" key="8">
    <source>
        <dbReference type="ARBA" id="ARBA00022679"/>
    </source>
</evidence>
<comment type="similarity">
    <text evidence="4">Belongs to the glycosyltransferase 2 family.</text>
</comment>
<dbReference type="UniPathway" id="UPA00222"/>
<dbReference type="SUPFAM" id="SSF53448">
    <property type="entry name" value="Nucleotide-diphospho-sugar transferases"/>
    <property type="match status" value="1"/>
</dbReference>
<evidence type="ECO:0000256" key="2">
    <source>
        <dbReference type="ARBA" id="ARBA00004760"/>
    </source>
</evidence>
<dbReference type="GO" id="GO:0008120">
    <property type="term" value="F:ceramide glucosyltransferase activity"/>
    <property type="evidence" value="ECO:0007669"/>
    <property type="project" value="UniProtKB-EC"/>
</dbReference>
<keyword evidence="8" id="KW-0808">Transferase</keyword>
<keyword evidence="17" id="KW-1185">Reference proteome</keyword>
<keyword evidence="9 15" id="KW-0812">Transmembrane</keyword>
<evidence type="ECO:0000256" key="7">
    <source>
        <dbReference type="ARBA" id="ARBA00022676"/>
    </source>
</evidence>
<comment type="subcellular location">
    <subcellularLocation>
        <location evidence="1">Membrane</location>
        <topology evidence="1">Multi-pass membrane protein</topology>
    </subcellularLocation>
</comment>
<evidence type="ECO:0000256" key="14">
    <source>
        <dbReference type="ARBA" id="ARBA00032575"/>
    </source>
</evidence>
<evidence type="ECO:0000256" key="11">
    <source>
        <dbReference type="ARBA" id="ARBA00023136"/>
    </source>
</evidence>
<dbReference type="PANTHER" id="PTHR12726:SF0">
    <property type="entry name" value="CERAMIDE GLUCOSYLTRANSFERASE"/>
    <property type="match status" value="1"/>
</dbReference>
<evidence type="ECO:0000256" key="12">
    <source>
        <dbReference type="ARBA" id="ARBA00031017"/>
    </source>
</evidence>
<dbReference type="EMBL" id="LT598465">
    <property type="protein sequence ID" value="SCU93395.1"/>
    <property type="molecule type" value="Genomic_DNA"/>
</dbReference>
<dbReference type="InterPro" id="IPR029044">
    <property type="entry name" value="Nucleotide-diphossugar_trans"/>
</dbReference>
<evidence type="ECO:0000256" key="3">
    <source>
        <dbReference type="ARBA" id="ARBA00004991"/>
    </source>
</evidence>
<sequence>MIIGSGNENTALSIKMRVLGSKLAIGFRLWDIVEAEKALREKSQIKQLEPASSNSGDPGKDAFTKVVALILIIWYIVVLLLAYSGWLEIVRKFSRAKPKLTGTAACEPVSIIRPCKGIETEMESCLESCITQDYPADKFEVLFCVESAMDPCIVLIENLIKRYDKFNLKLLVGVEPDVDYYGPNPKINNLSKGFRFASNDIIWVLDSNVWCPPGTLGRSVDSLLNNVDNGDKISGKPVVLTHHVPLAVSIDEAVDSMPLSARLDETFLFTSHAKFYVGFNKVSIAPCVNGKSNLYRRSALNEAVELIGKAEKPTDLFKDPKIQKRARDVALKNHGKVHENQCAFSCIECENGFLKKKVVAGSEQAHHHGIEFFSTYIGEDNMIGTALWDMLGGRTGMSLDAVVQPLRFGLRDNGVKNYVDRRVRWLRVRKYMVLAATLLEPTTESLVAGLMGAFGMNRLFGVSFSLFMLTHFVVWCTTDWIQYCILSRTIFCDTSLTQPPQFLEILHERRSFPEWLLVWLLRETLALPIWVKAMCGSVIQWRNKPFKIKSDLTAEEMLSFTPTFQTSSIV</sequence>
<evidence type="ECO:0000256" key="13">
    <source>
        <dbReference type="ARBA" id="ARBA00031543"/>
    </source>
</evidence>
<dbReference type="EC" id="2.4.1.80" evidence="5"/>
<dbReference type="PANTHER" id="PTHR12726">
    <property type="entry name" value="CERAMIDE GLUCOSYLTRANSFERASE"/>
    <property type="match status" value="1"/>
</dbReference>
<evidence type="ECO:0000256" key="15">
    <source>
        <dbReference type="SAM" id="Phobius"/>
    </source>
</evidence>
<proteinExistence type="inferred from homology"/>
<evidence type="ECO:0000256" key="4">
    <source>
        <dbReference type="ARBA" id="ARBA00006739"/>
    </source>
</evidence>
<evidence type="ECO:0000256" key="6">
    <source>
        <dbReference type="ARBA" id="ARBA00019988"/>
    </source>
</evidence>
<dbReference type="GO" id="GO:0006679">
    <property type="term" value="P:glucosylceramide biosynthetic process"/>
    <property type="evidence" value="ECO:0007669"/>
    <property type="project" value="TreeGrafter"/>
</dbReference>
<evidence type="ECO:0000256" key="5">
    <source>
        <dbReference type="ARBA" id="ARBA00012699"/>
    </source>
</evidence>
<dbReference type="Pfam" id="PF13506">
    <property type="entry name" value="Glyco_transf_21"/>
    <property type="match status" value="1"/>
</dbReference>
<evidence type="ECO:0000256" key="9">
    <source>
        <dbReference type="ARBA" id="ARBA00022692"/>
    </source>
</evidence>
<dbReference type="AlphaFoldDB" id="A0A1G4JRF0"/>
<protein>
    <recommendedName>
        <fullName evidence="6">Ceramide glucosyltransferase</fullName>
        <ecNumber evidence="5">2.4.1.80</ecNumber>
    </recommendedName>
    <alternativeName>
        <fullName evidence="13">Glucosylceramide synthase</fullName>
    </alternativeName>
    <alternativeName>
        <fullName evidence="14">UDP-glucose ceramide glucosyltransferase</fullName>
    </alternativeName>
    <alternativeName>
        <fullName evidence="12">UDP-glucose:N-acylsphingosine D-glucosyltransferase</fullName>
    </alternativeName>
</protein>
<comment type="pathway">
    <text evidence="2">Lipid metabolism; sphingolipid metabolism.</text>
</comment>
<dbReference type="Gene3D" id="3.90.550.10">
    <property type="entry name" value="Spore Coat Polysaccharide Biosynthesis Protein SpsA, Chain A"/>
    <property type="match status" value="1"/>
</dbReference>
<comment type="pathway">
    <text evidence="3">Sphingolipid metabolism.</text>
</comment>
<evidence type="ECO:0000256" key="1">
    <source>
        <dbReference type="ARBA" id="ARBA00004141"/>
    </source>
</evidence>
<keyword evidence="7" id="KW-0328">Glycosyltransferase</keyword>